<dbReference type="CDD" id="cd07783">
    <property type="entry name" value="ASKHA_NBD_FGGY_SePSK_AtXK1-like"/>
    <property type="match status" value="1"/>
</dbReference>
<dbReference type="OrthoDB" id="9805576at2"/>
<proteinExistence type="inferred from homology"/>
<evidence type="ECO:0000259" key="4">
    <source>
        <dbReference type="Pfam" id="PF00370"/>
    </source>
</evidence>
<comment type="similarity">
    <text evidence="1">Belongs to the FGGY kinase family.</text>
</comment>
<feature type="domain" description="Carbohydrate kinase FGGY C-terminal" evidence="5">
    <location>
        <begin position="252"/>
        <end position="427"/>
    </location>
</feature>
<feature type="domain" description="Carbohydrate kinase FGGY N-terminal" evidence="4">
    <location>
        <begin position="10"/>
        <end position="241"/>
    </location>
</feature>
<dbReference type="SUPFAM" id="SSF53067">
    <property type="entry name" value="Actin-like ATPase domain"/>
    <property type="match status" value="2"/>
</dbReference>
<dbReference type="Gene3D" id="3.30.420.40">
    <property type="match status" value="2"/>
</dbReference>
<evidence type="ECO:0000256" key="2">
    <source>
        <dbReference type="ARBA" id="ARBA00022679"/>
    </source>
</evidence>
<evidence type="ECO:0000256" key="3">
    <source>
        <dbReference type="ARBA" id="ARBA00022777"/>
    </source>
</evidence>
<evidence type="ECO:0000259" key="5">
    <source>
        <dbReference type="Pfam" id="PF02782"/>
    </source>
</evidence>
<evidence type="ECO:0000313" key="6">
    <source>
        <dbReference type="EMBL" id="AFL74452.1"/>
    </source>
</evidence>
<dbReference type="Pfam" id="PF00370">
    <property type="entry name" value="FGGY_N"/>
    <property type="match status" value="1"/>
</dbReference>
<organism evidence="6 7">
    <name type="scientific">Thiocystis violascens (strain ATCC 17096 / DSM 198 / 6111)</name>
    <name type="common">Chromatium violascens</name>
    <dbReference type="NCBI Taxonomy" id="765911"/>
    <lineage>
        <taxon>Bacteria</taxon>
        <taxon>Pseudomonadati</taxon>
        <taxon>Pseudomonadota</taxon>
        <taxon>Gammaproteobacteria</taxon>
        <taxon>Chromatiales</taxon>
        <taxon>Chromatiaceae</taxon>
        <taxon>Thiocystis</taxon>
    </lineage>
</organism>
<dbReference type="PIRSF" id="PIRSF000538">
    <property type="entry name" value="GlpK"/>
    <property type="match status" value="1"/>
</dbReference>
<evidence type="ECO:0000256" key="1">
    <source>
        <dbReference type="ARBA" id="ARBA00009156"/>
    </source>
</evidence>
<dbReference type="eggNOG" id="COG1070">
    <property type="taxonomic scope" value="Bacteria"/>
</dbReference>
<evidence type="ECO:0000313" key="7">
    <source>
        <dbReference type="Proteomes" id="UP000006062"/>
    </source>
</evidence>
<keyword evidence="7" id="KW-1185">Reference proteome</keyword>
<keyword evidence="3 6" id="KW-0418">Kinase</keyword>
<reference evidence="6 7" key="1">
    <citation type="submission" date="2012-06" db="EMBL/GenBank/DDBJ databases">
        <title>Complete sequence of Thiocystis violascens DSM 198.</title>
        <authorList>
            <consortium name="US DOE Joint Genome Institute"/>
            <person name="Lucas S."/>
            <person name="Han J."/>
            <person name="Lapidus A."/>
            <person name="Cheng J.-F."/>
            <person name="Goodwin L."/>
            <person name="Pitluck S."/>
            <person name="Peters L."/>
            <person name="Ovchinnikova G."/>
            <person name="Teshima H."/>
            <person name="Detter J.C."/>
            <person name="Han C."/>
            <person name="Tapia R."/>
            <person name="Land M."/>
            <person name="Hauser L."/>
            <person name="Kyrpides N."/>
            <person name="Ivanova N."/>
            <person name="Pagani I."/>
            <person name="Vogl K."/>
            <person name="Liu Z."/>
            <person name="Frigaard N.-U."/>
            <person name="Bryant D."/>
            <person name="Woyke T."/>
        </authorList>
    </citation>
    <scope>NUCLEOTIDE SEQUENCE [LARGE SCALE GENOMIC DNA]</scope>
    <source>
        <strain evidence="7">ATCC 17096 / DSM 198 / 6111</strain>
    </source>
</reference>
<name>I3YBT4_THIV6</name>
<dbReference type="Proteomes" id="UP000006062">
    <property type="component" value="Chromosome"/>
</dbReference>
<dbReference type="PANTHER" id="PTHR10196">
    <property type="entry name" value="SUGAR KINASE"/>
    <property type="match status" value="1"/>
</dbReference>
<keyword evidence="2" id="KW-0808">Transferase</keyword>
<sequence length="434" mass="45838">MRNTSSASFIGLDLGTSGCRAVVLNDSGTECASARIAMPPPLRLANGGVEQDPELWWQAARTVLKTLGETLCDHPPAAICVDATSATLLIVTPDGRPLGPALMYNDRRAVAAAARIERVAPADSPARGPGSSLAKLIALREGMVGTTRRLALHQADWIIGRLTGKFGHSDWNNALKLGYDAEHLCWPDWVRDLLPAGTVLPRVVAPGTPLGRIAPEVASEFGFPTTTQILAGTTDSTAAVIAAGAQHPGDAVTSLGSTLVVKIVAERPVSASQFGVYSHRFGEHWLVGGASNSGGSVLRQFFGDDEIADLSRVIDPDTPSGLNYYPLPGTGERFPRHEPGLESRLQTRPSDPVRFLHGLLEGIAAIEAEGYARLAELGAPRPTRVITVGGGAANPTWTRLRARMLGVEVIPAEHREAAFGAAWLALQAFDGSSL</sequence>
<dbReference type="InterPro" id="IPR018484">
    <property type="entry name" value="FGGY_N"/>
</dbReference>
<dbReference type="EMBL" id="CP003154">
    <property type="protein sequence ID" value="AFL74452.1"/>
    <property type="molecule type" value="Genomic_DNA"/>
</dbReference>
<gene>
    <name evidence="6" type="ordered locus">Thivi_2514</name>
</gene>
<dbReference type="KEGG" id="tvi:Thivi_2514"/>
<dbReference type="PANTHER" id="PTHR10196:SF80">
    <property type="entry name" value="D-RIBULOSE KINASE"/>
    <property type="match status" value="1"/>
</dbReference>
<dbReference type="InterPro" id="IPR043129">
    <property type="entry name" value="ATPase_NBD"/>
</dbReference>
<dbReference type="GO" id="GO:0005829">
    <property type="term" value="C:cytosol"/>
    <property type="evidence" value="ECO:0007669"/>
    <property type="project" value="TreeGrafter"/>
</dbReference>
<dbReference type="InterPro" id="IPR000577">
    <property type="entry name" value="Carb_kinase_FGGY"/>
</dbReference>
<dbReference type="GO" id="GO:0005997">
    <property type="term" value="P:xylulose metabolic process"/>
    <property type="evidence" value="ECO:0007669"/>
    <property type="project" value="TreeGrafter"/>
</dbReference>
<accession>I3YBT4</accession>
<dbReference type="STRING" id="765911.Thivi_2514"/>
<dbReference type="GO" id="GO:0004856">
    <property type="term" value="F:D-xylulokinase activity"/>
    <property type="evidence" value="ECO:0007669"/>
    <property type="project" value="TreeGrafter"/>
</dbReference>
<dbReference type="RefSeq" id="WP_014778896.1">
    <property type="nucleotide sequence ID" value="NC_018012.1"/>
</dbReference>
<dbReference type="Pfam" id="PF02782">
    <property type="entry name" value="FGGY_C"/>
    <property type="match status" value="1"/>
</dbReference>
<dbReference type="AlphaFoldDB" id="I3YBT4"/>
<dbReference type="HOGENOM" id="CLU_009281_0_0_6"/>
<protein>
    <submittedName>
        <fullName evidence="6">Pentulose/hexulose kinase</fullName>
    </submittedName>
</protein>
<dbReference type="GO" id="GO:0019150">
    <property type="term" value="F:D-ribulokinase activity"/>
    <property type="evidence" value="ECO:0007669"/>
    <property type="project" value="TreeGrafter"/>
</dbReference>
<dbReference type="InterPro" id="IPR018485">
    <property type="entry name" value="FGGY_C"/>
</dbReference>